<evidence type="ECO:0000256" key="2">
    <source>
        <dbReference type="ARBA" id="ARBA00022737"/>
    </source>
</evidence>
<keyword evidence="3 5" id="KW-0863">Zinc-finger</keyword>
<dbReference type="SUPFAM" id="SSF57667">
    <property type="entry name" value="beta-beta-alpha zinc fingers"/>
    <property type="match status" value="1"/>
</dbReference>
<evidence type="ECO:0000313" key="8">
    <source>
        <dbReference type="EMBL" id="KAL3309175.1"/>
    </source>
</evidence>
<dbReference type="GO" id="GO:0008270">
    <property type="term" value="F:zinc ion binding"/>
    <property type="evidence" value="ECO:0007669"/>
    <property type="project" value="UniProtKB-KW"/>
</dbReference>
<feature type="compositionally biased region" description="Low complexity" evidence="6">
    <location>
        <begin position="81"/>
        <end position="102"/>
    </location>
</feature>
<evidence type="ECO:0000313" key="9">
    <source>
        <dbReference type="Proteomes" id="UP001626550"/>
    </source>
</evidence>
<proteinExistence type="predicted"/>
<feature type="compositionally biased region" description="Low complexity" evidence="6">
    <location>
        <begin position="361"/>
        <end position="370"/>
    </location>
</feature>
<feature type="domain" description="C2H2-type" evidence="7">
    <location>
        <begin position="222"/>
        <end position="249"/>
    </location>
</feature>
<keyword evidence="9" id="KW-1185">Reference proteome</keyword>
<feature type="compositionally biased region" description="Basic and acidic residues" evidence="6">
    <location>
        <begin position="327"/>
        <end position="348"/>
    </location>
</feature>
<evidence type="ECO:0000256" key="3">
    <source>
        <dbReference type="ARBA" id="ARBA00022771"/>
    </source>
</evidence>
<dbReference type="PROSITE" id="PS00028">
    <property type="entry name" value="ZINC_FINGER_C2H2_1"/>
    <property type="match status" value="3"/>
</dbReference>
<dbReference type="InterPro" id="IPR050717">
    <property type="entry name" value="C2H2-ZF_Transcription_Reg"/>
</dbReference>
<dbReference type="SMART" id="SM00355">
    <property type="entry name" value="ZnF_C2H2"/>
    <property type="match status" value="3"/>
</dbReference>
<feature type="domain" description="C2H2-type" evidence="7">
    <location>
        <begin position="196"/>
        <end position="219"/>
    </location>
</feature>
<feature type="domain" description="C2H2-type" evidence="7">
    <location>
        <begin position="250"/>
        <end position="278"/>
    </location>
</feature>
<keyword evidence="2" id="KW-0677">Repeat</keyword>
<comment type="caution">
    <text evidence="8">The sequence shown here is derived from an EMBL/GenBank/DDBJ whole genome shotgun (WGS) entry which is preliminary data.</text>
</comment>
<feature type="region of interest" description="Disordered" evidence="6">
    <location>
        <begin position="80"/>
        <end position="105"/>
    </location>
</feature>
<dbReference type="InterPro" id="IPR013087">
    <property type="entry name" value="Znf_C2H2_type"/>
</dbReference>
<dbReference type="PANTHER" id="PTHR14196:SF12">
    <property type="entry name" value="ZINC FINGER PROTEIN 208-LIKE"/>
    <property type="match status" value="1"/>
</dbReference>
<feature type="compositionally biased region" description="Polar residues" evidence="6">
    <location>
        <begin position="314"/>
        <end position="326"/>
    </location>
</feature>
<dbReference type="PROSITE" id="PS50157">
    <property type="entry name" value="ZINC_FINGER_C2H2_2"/>
    <property type="match status" value="3"/>
</dbReference>
<accession>A0ABD2PPR6</accession>
<keyword evidence="1" id="KW-0479">Metal-binding</keyword>
<organism evidence="8 9">
    <name type="scientific">Cichlidogyrus casuarinus</name>
    <dbReference type="NCBI Taxonomy" id="1844966"/>
    <lineage>
        <taxon>Eukaryota</taxon>
        <taxon>Metazoa</taxon>
        <taxon>Spiralia</taxon>
        <taxon>Lophotrochozoa</taxon>
        <taxon>Platyhelminthes</taxon>
        <taxon>Monogenea</taxon>
        <taxon>Monopisthocotylea</taxon>
        <taxon>Dactylogyridea</taxon>
        <taxon>Ancyrocephalidae</taxon>
        <taxon>Cichlidogyrus</taxon>
    </lineage>
</organism>
<dbReference type="AlphaFoldDB" id="A0ABD2PPR6"/>
<feature type="region of interest" description="Disordered" evidence="6">
    <location>
        <begin position="314"/>
        <end position="379"/>
    </location>
</feature>
<dbReference type="InterPro" id="IPR036236">
    <property type="entry name" value="Znf_C2H2_sf"/>
</dbReference>
<dbReference type="PANTHER" id="PTHR14196">
    <property type="entry name" value="ODD-SKIPPED - RELATED"/>
    <property type="match status" value="1"/>
</dbReference>
<evidence type="ECO:0000259" key="7">
    <source>
        <dbReference type="PROSITE" id="PS50157"/>
    </source>
</evidence>
<evidence type="ECO:0000256" key="4">
    <source>
        <dbReference type="ARBA" id="ARBA00022833"/>
    </source>
</evidence>
<gene>
    <name evidence="8" type="ORF">Ciccas_012280</name>
</gene>
<dbReference type="EMBL" id="JBJKFK010004213">
    <property type="protein sequence ID" value="KAL3309175.1"/>
    <property type="molecule type" value="Genomic_DNA"/>
</dbReference>
<evidence type="ECO:0000256" key="6">
    <source>
        <dbReference type="SAM" id="MobiDB-lite"/>
    </source>
</evidence>
<dbReference type="Proteomes" id="UP001626550">
    <property type="component" value="Unassembled WGS sequence"/>
</dbReference>
<name>A0ABD2PPR6_9PLAT</name>
<keyword evidence="4" id="KW-0862">Zinc</keyword>
<dbReference type="Gene3D" id="3.30.160.60">
    <property type="entry name" value="Classic Zinc Finger"/>
    <property type="match status" value="2"/>
</dbReference>
<sequence>MSKASVSEEFKFSLVNFLINSLEFKEKFEIRLLATFSTDDQDSKTFVLEETVTKEDVLNKKFERLALKMNDEQEEGVIDLSLTTSGSRSSQSSTSYHSPDSTKMMSNEQIDVPSWEVYQNLWKMMSKMLPNSTDPQPSPSEFQIENLLNLSKSSQQFFPEDAAEDNHDPFRRNEETEMRINLRSLGRRRVKYRDQFMCVQCGQQFSNLSCLNRHTKEVHVLFRCVVCSASFTQRSNLQRHAIKHVECIPFSCGVCSKDFHRKESLIDHILSMHPGINVKTAMVVRITSSECLEYLESIHGQNLLQKKNDQIQSPYEQDSLGSIETKTNSEDNREPNEFKLDDHDEECHLNSSSCKKRDVPDSTPSDSTENSSEDEDKRKLFKIRKIDEDSQHLGREITV</sequence>
<evidence type="ECO:0000256" key="1">
    <source>
        <dbReference type="ARBA" id="ARBA00022723"/>
    </source>
</evidence>
<protein>
    <recommendedName>
        <fullName evidence="7">C2H2-type domain-containing protein</fullName>
    </recommendedName>
</protein>
<dbReference type="Pfam" id="PF00096">
    <property type="entry name" value="zf-C2H2"/>
    <property type="match status" value="3"/>
</dbReference>
<evidence type="ECO:0000256" key="5">
    <source>
        <dbReference type="PROSITE-ProRule" id="PRU00042"/>
    </source>
</evidence>
<reference evidence="8 9" key="1">
    <citation type="submission" date="2024-11" db="EMBL/GenBank/DDBJ databases">
        <title>Adaptive evolution of stress response genes in parasites aligns with host niche diversity.</title>
        <authorList>
            <person name="Hahn C."/>
            <person name="Resl P."/>
        </authorList>
    </citation>
    <scope>NUCLEOTIDE SEQUENCE [LARGE SCALE GENOMIC DNA]</scope>
    <source>
        <strain evidence="8">EGGRZ-B1_66</strain>
        <tissue evidence="8">Body</tissue>
    </source>
</reference>